<dbReference type="KEGG" id="shs:STEHIDRAFT_116403"/>
<name>R7RWG3_STEHR</name>
<evidence type="ECO:0000256" key="2">
    <source>
        <dbReference type="ARBA" id="ARBA00022807"/>
    </source>
</evidence>
<keyword evidence="1" id="KW-0053">Apoptosis</keyword>
<organism evidence="4 5">
    <name type="scientific">Stereum hirsutum (strain FP-91666)</name>
    <name type="common">White-rot fungus</name>
    <dbReference type="NCBI Taxonomy" id="721885"/>
    <lineage>
        <taxon>Eukaryota</taxon>
        <taxon>Fungi</taxon>
        <taxon>Dikarya</taxon>
        <taxon>Basidiomycota</taxon>
        <taxon>Agaricomycotina</taxon>
        <taxon>Agaricomycetes</taxon>
        <taxon>Russulales</taxon>
        <taxon>Stereaceae</taxon>
        <taxon>Stereum</taxon>
    </lineage>
</organism>
<dbReference type="GeneID" id="18795908"/>
<keyword evidence="2" id="KW-0645">Protease</keyword>
<dbReference type="Pfam" id="PF00656">
    <property type="entry name" value="Peptidase_C14"/>
    <property type="match status" value="1"/>
</dbReference>
<dbReference type="GO" id="GO:0006508">
    <property type="term" value="P:proteolysis"/>
    <property type="evidence" value="ECO:0007669"/>
    <property type="project" value="InterPro"/>
</dbReference>
<dbReference type="GO" id="GO:0004197">
    <property type="term" value="F:cysteine-type endopeptidase activity"/>
    <property type="evidence" value="ECO:0007669"/>
    <property type="project" value="InterPro"/>
</dbReference>
<dbReference type="InterPro" id="IPR029030">
    <property type="entry name" value="Caspase-like_dom_sf"/>
</dbReference>
<keyword evidence="2" id="KW-0788">Thiol protease</keyword>
<dbReference type="InterPro" id="IPR011600">
    <property type="entry name" value="Pept_C14_caspase"/>
</dbReference>
<dbReference type="EMBL" id="JH687402">
    <property type="protein sequence ID" value="EIM79706.1"/>
    <property type="molecule type" value="Genomic_DNA"/>
</dbReference>
<dbReference type="RefSeq" id="XP_007311275.1">
    <property type="nucleotide sequence ID" value="XM_007311213.1"/>
</dbReference>
<gene>
    <name evidence="4" type="ORF">STEHIDRAFT_116403</name>
</gene>
<evidence type="ECO:0000259" key="3">
    <source>
        <dbReference type="Pfam" id="PF00656"/>
    </source>
</evidence>
<keyword evidence="2" id="KW-0378">Hydrolase</keyword>
<feature type="domain" description="Peptidase C14 caspase" evidence="3">
    <location>
        <begin position="32"/>
        <end position="260"/>
    </location>
</feature>
<evidence type="ECO:0000313" key="5">
    <source>
        <dbReference type="Proteomes" id="UP000053927"/>
    </source>
</evidence>
<dbReference type="Gene3D" id="3.40.50.1460">
    <property type="match status" value="1"/>
</dbReference>
<dbReference type="Proteomes" id="UP000053927">
    <property type="component" value="Unassembled WGS sequence"/>
</dbReference>
<dbReference type="SUPFAM" id="SSF52129">
    <property type="entry name" value="Caspase-like"/>
    <property type="match status" value="1"/>
</dbReference>
<dbReference type="eggNOG" id="ENOG502SMQJ">
    <property type="taxonomic scope" value="Eukaryota"/>
</dbReference>
<protein>
    <recommendedName>
        <fullName evidence="3">Peptidase C14 caspase domain-containing protein</fullName>
    </recommendedName>
</protein>
<evidence type="ECO:0000313" key="4">
    <source>
        <dbReference type="EMBL" id="EIM79706.1"/>
    </source>
</evidence>
<reference evidence="5" key="1">
    <citation type="journal article" date="2012" name="Science">
        <title>The Paleozoic origin of enzymatic lignin decomposition reconstructed from 31 fungal genomes.</title>
        <authorList>
            <person name="Floudas D."/>
            <person name="Binder M."/>
            <person name="Riley R."/>
            <person name="Barry K."/>
            <person name="Blanchette R.A."/>
            <person name="Henrissat B."/>
            <person name="Martinez A.T."/>
            <person name="Otillar R."/>
            <person name="Spatafora J.W."/>
            <person name="Yadav J.S."/>
            <person name="Aerts A."/>
            <person name="Benoit I."/>
            <person name="Boyd A."/>
            <person name="Carlson A."/>
            <person name="Copeland A."/>
            <person name="Coutinho P.M."/>
            <person name="de Vries R.P."/>
            <person name="Ferreira P."/>
            <person name="Findley K."/>
            <person name="Foster B."/>
            <person name="Gaskell J."/>
            <person name="Glotzer D."/>
            <person name="Gorecki P."/>
            <person name="Heitman J."/>
            <person name="Hesse C."/>
            <person name="Hori C."/>
            <person name="Igarashi K."/>
            <person name="Jurgens J.A."/>
            <person name="Kallen N."/>
            <person name="Kersten P."/>
            <person name="Kohler A."/>
            <person name="Kuees U."/>
            <person name="Kumar T.K.A."/>
            <person name="Kuo A."/>
            <person name="LaButti K."/>
            <person name="Larrondo L.F."/>
            <person name="Lindquist E."/>
            <person name="Ling A."/>
            <person name="Lombard V."/>
            <person name="Lucas S."/>
            <person name="Lundell T."/>
            <person name="Martin R."/>
            <person name="McLaughlin D.J."/>
            <person name="Morgenstern I."/>
            <person name="Morin E."/>
            <person name="Murat C."/>
            <person name="Nagy L.G."/>
            <person name="Nolan M."/>
            <person name="Ohm R.A."/>
            <person name="Patyshakuliyeva A."/>
            <person name="Rokas A."/>
            <person name="Ruiz-Duenas F.J."/>
            <person name="Sabat G."/>
            <person name="Salamov A."/>
            <person name="Samejima M."/>
            <person name="Schmutz J."/>
            <person name="Slot J.C."/>
            <person name="St John F."/>
            <person name="Stenlid J."/>
            <person name="Sun H."/>
            <person name="Sun S."/>
            <person name="Syed K."/>
            <person name="Tsang A."/>
            <person name="Wiebenga A."/>
            <person name="Young D."/>
            <person name="Pisabarro A."/>
            <person name="Eastwood D.C."/>
            <person name="Martin F."/>
            <person name="Cullen D."/>
            <person name="Grigoriev I.V."/>
            <person name="Hibbett D.S."/>
        </authorList>
    </citation>
    <scope>NUCLEOTIDE SEQUENCE [LARGE SCALE GENOMIC DNA]</scope>
    <source>
        <strain evidence="5">FP-91666</strain>
    </source>
</reference>
<accession>R7RWG3</accession>
<sequence length="756" mass="85180">MFRMATSTVASQGCSATVPSTLPTFPKNIFSLIIGISVYAAHDIPDLTGSRADVESMEKFLRDSNVSPEHLIILRDEDATRHHIVHELKSVAKNEKIDKGDPILIYFSGHGMQALPNSRNFHPMRNPESRIQILCPYDFSKADPRGIPTACLAAHLNRISEAKGNNITVILDCGYRGGGTRLVGTTLLRGLAPDYCDHPYPPISPEPGEPSVDMTQLYLSDLHSHVLLAACDPRGFCYEDKTGGYFTNALLHHLRTSAQKRITYRGLISLLGPFDYRQTPQCVGFHQDRHIFMTTSHIPEQEFQKLSRIDAYHVDLGTHFGLTKGSTYDVHTHDGRHGWPFLGEFIIIAATNSTAELIPCGKIYQTDLHRPSTGLPSVAYALRPGNRSETSQHSQNDFYVLTKINAYRLPVYETCEVTEGSVFRVLDEENCPLGDFTVQSVTNPTGYTILVPSPLNTLDAPQTAYGVLKKLGPEKKFEIVIPTELSHISDAVKHLLFGKFKDIPVKVYPRARANHSLTLVEDRNGAVAFEIRDKLCRDNRLTQLRDTVTYESTARHTPFARIIAILSSAADFYLHLHRSPKVHLFMGLMNDLLECYECKGDREDKKLVMEQNHLELNDDEDDTTFVFAVLNKTDMPLYVALFYFDMEDLSISSYYEPGSSKDDRSKYSVPAHDQLRIEYGSDGGEIRLCRLRQKRDVNVGYLKLYVSTKWMNYSNIKQCSPFDGIIHVPKGYEPRLSPWDSLCIPVIRKRGQMSTA</sequence>
<proteinExistence type="predicted"/>
<dbReference type="AlphaFoldDB" id="R7RWG3"/>
<dbReference type="OrthoDB" id="3223806at2759"/>
<dbReference type="GO" id="GO:0006915">
    <property type="term" value="P:apoptotic process"/>
    <property type="evidence" value="ECO:0007669"/>
    <property type="project" value="UniProtKB-KW"/>
</dbReference>
<evidence type="ECO:0000256" key="1">
    <source>
        <dbReference type="ARBA" id="ARBA00022703"/>
    </source>
</evidence>
<keyword evidence="5" id="KW-1185">Reference proteome</keyword>